<dbReference type="RefSeq" id="XP_040679456.1">
    <property type="nucleotide sequence ID" value="XM_040822313.1"/>
</dbReference>
<name>A0A0B2WZY1_METAS</name>
<organism evidence="2 3">
    <name type="scientific">Metarhizium album (strain ARSEF 1941)</name>
    <dbReference type="NCBI Taxonomy" id="1081103"/>
    <lineage>
        <taxon>Eukaryota</taxon>
        <taxon>Fungi</taxon>
        <taxon>Dikarya</taxon>
        <taxon>Ascomycota</taxon>
        <taxon>Pezizomycotina</taxon>
        <taxon>Sordariomycetes</taxon>
        <taxon>Hypocreomycetidae</taxon>
        <taxon>Hypocreales</taxon>
        <taxon>Clavicipitaceae</taxon>
        <taxon>Metarhizium</taxon>
    </lineage>
</organism>
<dbReference type="Proteomes" id="UP000030816">
    <property type="component" value="Unassembled WGS sequence"/>
</dbReference>
<dbReference type="EMBL" id="AZHE01000007">
    <property type="protein sequence ID" value="KHN98390.1"/>
    <property type="molecule type" value="Genomic_DNA"/>
</dbReference>
<evidence type="ECO:0000313" key="2">
    <source>
        <dbReference type="EMBL" id="KHN98390.1"/>
    </source>
</evidence>
<gene>
    <name evidence="2" type="ORF">MAM_03514</name>
</gene>
<reference evidence="2 3" key="1">
    <citation type="journal article" date="2014" name="Proc. Natl. Acad. Sci. U.S.A.">
        <title>Trajectory and genomic determinants of fungal-pathogen speciation and host adaptation.</title>
        <authorList>
            <person name="Hu X."/>
            <person name="Xiao G."/>
            <person name="Zheng P."/>
            <person name="Shang Y."/>
            <person name="Su Y."/>
            <person name="Zhang X."/>
            <person name="Liu X."/>
            <person name="Zhan S."/>
            <person name="St Leger R.J."/>
            <person name="Wang C."/>
        </authorList>
    </citation>
    <scope>NUCLEOTIDE SEQUENCE [LARGE SCALE GENOMIC DNA]</scope>
    <source>
        <strain evidence="2 3">ARSEF 1941</strain>
    </source>
</reference>
<keyword evidence="3" id="KW-1185">Reference proteome</keyword>
<proteinExistence type="predicted"/>
<comment type="caution">
    <text evidence="2">The sequence shown here is derived from an EMBL/GenBank/DDBJ whole genome shotgun (WGS) entry which is preliminary data.</text>
</comment>
<dbReference type="AlphaFoldDB" id="A0A0B2WZY1"/>
<protein>
    <submittedName>
        <fullName evidence="2">Cell wall protein</fullName>
    </submittedName>
</protein>
<accession>A0A0B2WZY1</accession>
<dbReference type="GeneID" id="63737969"/>
<sequence>MQLTRLIVLASAALGAVAQYDNGNYEGVDVDVGMEDIPYENTEPAPVAIAYKGSHEHSPAERVYPRHRCQLLRPPVAGDIHSIKVLSNYCILYLDNFCQRRAAGYRRGRHEVRGVATQSHTIKCF</sequence>
<feature type="chain" id="PRO_5002096287" evidence="1">
    <location>
        <begin position="19"/>
        <end position="125"/>
    </location>
</feature>
<dbReference type="OrthoDB" id="10524495at2759"/>
<dbReference type="HOGENOM" id="CLU_161506_0_0_1"/>
<feature type="signal peptide" evidence="1">
    <location>
        <begin position="1"/>
        <end position="18"/>
    </location>
</feature>
<evidence type="ECO:0000256" key="1">
    <source>
        <dbReference type="SAM" id="SignalP"/>
    </source>
</evidence>
<keyword evidence="1" id="KW-0732">Signal</keyword>
<evidence type="ECO:0000313" key="3">
    <source>
        <dbReference type="Proteomes" id="UP000030816"/>
    </source>
</evidence>